<dbReference type="Proteomes" id="UP000236370">
    <property type="component" value="Unassembled WGS sequence"/>
</dbReference>
<proteinExistence type="predicted"/>
<reference evidence="2 3" key="1">
    <citation type="submission" date="2017-12" db="EMBL/GenBank/DDBJ databases">
        <title>High-resolution comparative analysis of great ape genomes.</title>
        <authorList>
            <person name="Pollen A."/>
            <person name="Hastie A."/>
            <person name="Hormozdiari F."/>
            <person name="Dougherty M."/>
            <person name="Liu R."/>
            <person name="Chaisson M."/>
            <person name="Hoppe E."/>
            <person name="Hill C."/>
            <person name="Pang A."/>
            <person name="Hillier L."/>
            <person name="Baker C."/>
            <person name="Armstrong J."/>
            <person name="Shendure J."/>
            <person name="Paten B."/>
            <person name="Wilson R."/>
            <person name="Chao H."/>
            <person name="Schneider V."/>
            <person name="Ventura M."/>
            <person name="Kronenberg Z."/>
            <person name="Murali S."/>
            <person name="Gordon D."/>
            <person name="Cantsilieris S."/>
            <person name="Munson K."/>
            <person name="Nelson B."/>
            <person name="Raja A."/>
            <person name="Underwood J."/>
            <person name="Diekhans M."/>
            <person name="Fiddes I."/>
            <person name="Haussler D."/>
            <person name="Eichler E."/>
        </authorList>
    </citation>
    <scope>NUCLEOTIDE SEQUENCE [LARGE SCALE GENOMIC DNA]</scope>
    <source>
        <strain evidence="2">Yerkes chimp pedigree #C0471</strain>
    </source>
</reference>
<name>A0A2J8JNV3_PANTR</name>
<evidence type="ECO:0000256" key="1">
    <source>
        <dbReference type="SAM" id="MobiDB-lite"/>
    </source>
</evidence>
<accession>A0A2J8JNV3</accession>
<evidence type="ECO:0000313" key="2">
    <source>
        <dbReference type="EMBL" id="PNI24438.1"/>
    </source>
</evidence>
<gene>
    <name evidence="2" type="ORF">CK820_G0045758</name>
</gene>
<dbReference type="AlphaFoldDB" id="A0A2J8JNV3"/>
<feature type="non-terminal residue" evidence="2">
    <location>
        <position position="1"/>
    </location>
</feature>
<feature type="region of interest" description="Disordered" evidence="1">
    <location>
        <begin position="1"/>
        <end position="89"/>
    </location>
</feature>
<dbReference type="GO" id="GO:0016514">
    <property type="term" value="C:SWI/SNF complex"/>
    <property type="evidence" value="ECO:0007669"/>
    <property type="project" value="InterPro"/>
</dbReference>
<dbReference type="PANTHER" id="PTHR12656">
    <property type="entry name" value="BRG-1 ASSOCIATED FACTOR 250 BAF250"/>
    <property type="match status" value="1"/>
</dbReference>
<dbReference type="GO" id="GO:0006338">
    <property type="term" value="P:chromatin remodeling"/>
    <property type="evidence" value="ECO:0007669"/>
    <property type="project" value="InterPro"/>
</dbReference>
<sequence>GTRQPPYGPSAPVPPMTRPPPSNYQPPPSMQNHIPQVSSPAPLPRPMENRTSPSKSPFLHSGMKMQKAGPPVPASHIAPAPVQPPMIRRDITFPPGSVEATQPVLKQRRRLTMKDIGTPEAWRVMMSLKSGLLAESTWALDTINILLYDDNSIMTFNLSQISSMPVLCFLCLWARAQDFDSNNNLFT</sequence>
<dbReference type="PANTHER" id="PTHR12656:SF12">
    <property type="entry name" value="AT-RICH INTERACTIVE DOMAIN-CONTAINING PROTEIN 1A"/>
    <property type="match status" value="1"/>
</dbReference>
<comment type="caution">
    <text evidence="2">The sequence shown here is derived from an EMBL/GenBank/DDBJ whole genome shotgun (WGS) entry which is preliminary data.</text>
</comment>
<feature type="compositionally biased region" description="Pro residues" evidence="1">
    <location>
        <begin position="1"/>
        <end position="29"/>
    </location>
</feature>
<dbReference type="GO" id="GO:0035060">
    <property type="term" value="C:brahma complex"/>
    <property type="evidence" value="ECO:0007669"/>
    <property type="project" value="InterPro"/>
</dbReference>
<dbReference type="InterPro" id="IPR021906">
    <property type="entry name" value="BAF250/Osa"/>
</dbReference>
<dbReference type="EMBL" id="NBAG03000438">
    <property type="protein sequence ID" value="PNI24438.1"/>
    <property type="molecule type" value="Genomic_DNA"/>
</dbReference>
<organism evidence="2 3">
    <name type="scientific">Pan troglodytes</name>
    <name type="common">Chimpanzee</name>
    <dbReference type="NCBI Taxonomy" id="9598"/>
    <lineage>
        <taxon>Eukaryota</taxon>
        <taxon>Metazoa</taxon>
        <taxon>Chordata</taxon>
        <taxon>Craniata</taxon>
        <taxon>Vertebrata</taxon>
        <taxon>Euteleostomi</taxon>
        <taxon>Mammalia</taxon>
        <taxon>Eutheria</taxon>
        <taxon>Euarchontoglires</taxon>
        <taxon>Primates</taxon>
        <taxon>Haplorrhini</taxon>
        <taxon>Catarrhini</taxon>
        <taxon>Hominidae</taxon>
        <taxon>Pan</taxon>
    </lineage>
</organism>
<evidence type="ECO:0000313" key="3">
    <source>
        <dbReference type="Proteomes" id="UP000236370"/>
    </source>
</evidence>
<protein>
    <submittedName>
        <fullName evidence="2">ARID1A isoform 16</fullName>
    </submittedName>
</protein>